<reference evidence="1" key="1">
    <citation type="submission" date="2022-08" db="EMBL/GenBank/DDBJ databases">
        <title>The genomic sequence of strain Paenibacillus sp. SCIV0701.</title>
        <authorList>
            <person name="Zhao H."/>
        </authorList>
    </citation>
    <scope>NUCLEOTIDE SEQUENCE</scope>
    <source>
        <strain evidence="1">SCIV0701</strain>
    </source>
</reference>
<organism evidence="1 2">
    <name type="scientific">Paenibacillus soyae</name>
    <dbReference type="NCBI Taxonomy" id="2969249"/>
    <lineage>
        <taxon>Bacteria</taxon>
        <taxon>Bacillati</taxon>
        <taxon>Bacillota</taxon>
        <taxon>Bacilli</taxon>
        <taxon>Bacillales</taxon>
        <taxon>Paenibacillaceae</taxon>
        <taxon>Paenibacillus</taxon>
    </lineage>
</organism>
<comment type="caution">
    <text evidence="1">The sequence shown here is derived from an EMBL/GenBank/DDBJ whole genome shotgun (WGS) entry which is preliminary data.</text>
</comment>
<proteinExistence type="predicted"/>
<dbReference type="RefSeq" id="WP_257451647.1">
    <property type="nucleotide sequence ID" value="NZ_JANIPJ010000025.1"/>
</dbReference>
<dbReference type="AlphaFoldDB" id="A0A9X2MUK1"/>
<gene>
    <name evidence="1" type="ORF">NQZ67_25760</name>
</gene>
<accession>A0A9X2MUK1</accession>
<keyword evidence="2" id="KW-1185">Reference proteome</keyword>
<dbReference type="EMBL" id="JANIPJ010000025">
    <property type="protein sequence ID" value="MCR2807296.1"/>
    <property type="molecule type" value="Genomic_DNA"/>
</dbReference>
<evidence type="ECO:0000313" key="2">
    <source>
        <dbReference type="Proteomes" id="UP001141950"/>
    </source>
</evidence>
<evidence type="ECO:0000313" key="1">
    <source>
        <dbReference type="EMBL" id="MCR2807296.1"/>
    </source>
</evidence>
<sequence length="175" mass="19328">MRDYQSNLIFLCALIVLALISYFIEAKSERTEVDVDEQMIALAHMQDYGAFYSLAEDSDEREALQQLEADDSMGFGAWTREALMIVGELPRDQARLTLQDAEKIVAQTAGTDSIVEKFNGIAGAPDWQGGSGADRKIYFLDESKSEAVIVLNGVSASHVIYERGIVKEERPLTGS</sequence>
<protein>
    <submittedName>
        <fullName evidence="1">Uncharacterized protein</fullName>
    </submittedName>
</protein>
<name>A0A9X2MUK1_9BACL</name>
<dbReference type="Proteomes" id="UP001141950">
    <property type="component" value="Unassembled WGS sequence"/>
</dbReference>